<dbReference type="SUPFAM" id="SSF52096">
    <property type="entry name" value="ClpP/crotonase"/>
    <property type="match status" value="5"/>
</dbReference>
<feature type="domain" description="Tail specific protease" evidence="2">
    <location>
        <begin position="400"/>
        <end position="596"/>
    </location>
</feature>
<dbReference type="GO" id="GO:0019841">
    <property type="term" value="F:retinol binding"/>
    <property type="evidence" value="ECO:0007669"/>
    <property type="project" value="TreeGrafter"/>
</dbReference>
<evidence type="ECO:0000313" key="3">
    <source>
        <dbReference type="EMBL" id="CAG5910103.1"/>
    </source>
</evidence>
<feature type="domain" description="Tail specific protease" evidence="2">
    <location>
        <begin position="1328"/>
        <end position="1524"/>
    </location>
</feature>
<dbReference type="PANTHER" id="PTHR11261:SF3">
    <property type="entry name" value="RETINOL-BINDING PROTEIN 3"/>
    <property type="match status" value="1"/>
</dbReference>
<organism evidence="3 4">
    <name type="scientific">Menidia menidia</name>
    <name type="common">Atlantic silverside</name>
    <dbReference type="NCBI Taxonomy" id="238744"/>
    <lineage>
        <taxon>Eukaryota</taxon>
        <taxon>Metazoa</taxon>
        <taxon>Chordata</taxon>
        <taxon>Craniata</taxon>
        <taxon>Vertebrata</taxon>
        <taxon>Euteleostomi</taxon>
        <taxon>Actinopterygii</taxon>
        <taxon>Neopterygii</taxon>
        <taxon>Teleostei</taxon>
        <taxon>Neoteleostei</taxon>
        <taxon>Acanthomorphata</taxon>
        <taxon>Ovalentaria</taxon>
        <taxon>Atherinomorphae</taxon>
        <taxon>Atheriniformes</taxon>
        <taxon>Atherinopsidae</taxon>
        <taxon>Menidiinae</taxon>
        <taxon>Menidia</taxon>
    </lineage>
</organism>
<gene>
    <name evidence="3" type="ORF">MMEN_LOCUS9825</name>
</gene>
<dbReference type="Pfam" id="PF11918">
    <property type="entry name" value="Peptidase_S41_N"/>
    <property type="match status" value="5"/>
</dbReference>
<sequence>MALPWMLVLCAVSVKSSFQPALVLETAKILSENYCLPENLVGMQGAIEQAINSEEILQISDRKTLAALLTVGVQGALNDPRLTVSYEPNFVRVVPPMLPSLRREQLIRLVRNSVKVDILENNVGYLRIDDIIGEETAAKLGSLLRDNIWDKIAHTSSLIFDLRYSTGGELSGVPFIISYFSDPEPLVHIDTVYDRPSNTTKELWTTASIMGERYGKKKDVVILTSRRTVGAAEAVAYTLKNLKRAITVGERSAGGSVKVQKIKIGQSDFYITVPVARSVNPVTGRSWEVSGVSPTVNVAAKEAVTKAKLLLVVRSTIPKVIQSISDKITKLYAFTERVPALLQHLQSTDLYSVVSEEDLASRINQNLQTVSEDPRLLIRYTQDHGAIAEEDPGLYKVSESLELLKAYTDKEFKVEILPGNTGYLRFDKLIETPAIAELEKFMAQKIWEPLKNTDNLIIDLRNNTGGSSNSLALILSYLHDSSQKHHFFTTYDRTQNTTTEHNSLAKVTGPTYGSKRGVYVLTSYYTASVWEEFAYLIQSLHCGTVIGEITSGTLMHSKTFKIEDTDILITVPFINFIDNNGECWLGGGVVPDAIVLAEDAIDYVHEIAAFHRGLQSLIERTGDLLEKYYAIHDVAQHVSNVLLSKWADGLYRSVVDFESLAFQLTEDLHESSGDHRLHVFHCDVEPGSAHDVPKIPTAEEAGYIIDALFKTELLPGNIGYLRFDMMADIEVVKTIGSQLIKLVWNKIVNTDALIIDMRFNTGGYSTAIPLLCSYFFDTEPLQHLYTVFDRTTNNMTKVMTLPHIRGKRYGSSKDLLILTSHMTGSAAEVFTRTMKDLDRATVIGEPTIGGSLSSGTYQIGDSVLYASIPNQVVLSPTTGKVWSFLGVEPHVVVQAKRFMPKQCHLSKNHLRKEVQLPDFQFTRFCQTELTNMARILFLVISLLVLGNVSSFSTSLIEDLAKIVMDNYCSPEKLVGMKEDIQAATTNTEVLTIPDADSLANVLTSGVQTTVSDPRVKVSFEPSYVPVVPPQFPQLPPEQLLAVLQTSIKLDILDGNIGYMRIDHILGEDVAEKVGPLLLDLVWNKILPTSALIFDLRYTGSGEVSGIPYIVSYFTEAEPQIHIDTIYDRPSNTTTKLYSMTTLLGQRYGVTKPLVVLTSKNTKGIAEDVAYCLQNLKRATVVGEKTAGGSVKVEKFKLGETPFYVTVPTAKSINPITGSTWEVTGMTPDVEVNAEDALATAIKIINLRAEVPAIIDESAILIANNYAFENVGADVAEKLKELLANGEFSMVTSKESLEEKLSADLSTISGDKTLKTTSNVPALPPVDYTPEMYIELIKVSFHADVFENNIGYLRFDMFGDFEEVKPIAQVIVEHVWNKVLNTNALIIDLRNNIGGPTTAIAGFCSYFFDADKQILLDKLYDRPSGTTIELLTLPELTGTRYGSKKSLILLTSKITAGAAEEFVYIMKKLGRAMIIGDTTAGASHPPKTFAVGDSGIFLSIPTVHSDTTGGPAWEGAGVLPHIPVPADAALETAKGILNKHFAGQQ</sequence>
<dbReference type="EMBL" id="CAJRST010010001">
    <property type="protein sequence ID" value="CAG5910103.1"/>
    <property type="molecule type" value="Genomic_DNA"/>
</dbReference>
<accession>A0A8S4B3R2</accession>
<dbReference type="SMART" id="SM00245">
    <property type="entry name" value="TSPc"/>
    <property type="match status" value="5"/>
</dbReference>
<feature type="signal peptide" evidence="1">
    <location>
        <begin position="1"/>
        <end position="17"/>
    </location>
</feature>
<dbReference type="PANTHER" id="PTHR11261">
    <property type="entry name" value="INTERPHOTORECEPTOR RETINOID-BINDING PROTEIN"/>
    <property type="match status" value="1"/>
</dbReference>
<dbReference type="Gene3D" id="3.90.226.10">
    <property type="entry name" value="2-enoyl-CoA Hydratase, Chain A, domain 1"/>
    <property type="match status" value="5"/>
</dbReference>
<dbReference type="Gene3D" id="3.30.750.44">
    <property type="match status" value="5"/>
</dbReference>
<feature type="domain" description="Tail specific protease" evidence="2">
    <location>
        <begin position="102"/>
        <end position="299"/>
    </location>
</feature>
<dbReference type="OrthoDB" id="10268064at2759"/>
<dbReference type="GO" id="GO:0006508">
    <property type="term" value="P:proteolysis"/>
    <property type="evidence" value="ECO:0007669"/>
    <property type="project" value="InterPro"/>
</dbReference>
<proteinExistence type="predicted"/>
<dbReference type="Pfam" id="PF03572">
    <property type="entry name" value="Peptidase_S41"/>
    <property type="match status" value="5"/>
</dbReference>
<dbReference type="GO" id="GO:0008236">
    <property type="term" value="F:serine-type peptidase activity"/>
    <property type="evidence" value="ECO:0007669"/>
    <property type="project" value="InterPro"/>
</dbReference>
<evidence type="ECO:0000259" key="2">
    <source>
        <dbReference type="SMART" id="SM00245"/>
    </source>
</evidence>
<reference evidence="3" key="1">
    <citation type="submission" date="2021-05" db="EMBL/GenBank/DDBJ databases">
        <authorList>
            <person name="Tigano A."/>
        </authorList>
    </citation>
    <scope>NUCLEOTIDE SEQUENCE</scope>
</reference>
<dbReference type="InterPro" id="IPR005151">
    <property type="entry name" value="Tail-specific_protease"/>
</dbReference>
<dbReference type="InterPro" id="IPR029045">
    <property type="entry name" value="ClpP/crotonase-like_dom_sf"/>
</dbReference>
<keyword evidence="1" id="KW-0732">Signal</keyword>
<dbReference type="Proteomes" id="UP000677803">
    <property type="component" value="Unassembled WGS sequence"/>
</dbReference>
<comment type="caution">
    <text evidence="3">The sequence shown here is derived from an EMBL/GenBank/DDBJ whole genome shotgun (WGS) entry which is preliminary data.</text>
</comment>
<dbReference type="CDD" id="cd07563">
    <property type="entry name" value="Peptidase_S41_IRBP"/>
    <property type="match status" value="5"/>
</dbReference>
<protein>
    <submittedName>
        <fullName evidence="3">(Atlantic silverside) hypothetical protein</fullName>
    </submittedName>
</protein>
<feature type="domain" description="Tail specific protease" evidence="2">
    <location>
        <begin position="1035"/>
        <end position="1232"/>
    </location>
</feature>
<name>A0A8S4B3R2_9TELE</name>
<keyword evidence="4" id="KW-1185">Reference proteome</keyword>
<feature type="domain" description="Tail specific protease" evidence="2">
    <location>
        <begin position="697"/>
        <end position="894"/>
    </location>
</feature>
<evidence type="ECO:0000313" key="4">
    <source>
        <dbReference type="Proteomes" id="UP000677803"/>
    </source>
</evidence>
<feature type="chain" id="PRO_5035927863" evidence="1">
    <location>
        <begin position="18"/>
        <end position="1544"/>
    </location>
</feature>
<evidence type="ECO:0000256" key="1">
    <source>
        <dbReference type="SAM" id="SignalP"/>
    </source>
</evidence>